<keyword evidence="5" id="KW-0560">Oxidoreductase</keyword>
<dbReference type="Proteomes" id="UP000193642">
    <property type="component" value="Unassembled WGS sequence"/>
</dbReference>
<dbReference type="InterPro" id="IPR036406">
    <property type="entry name" value="Coprogen_oxidase_aer_sf"/>
</dbReference>
<organism evidence="9 10">
    <name type="scientific">Rhizoclosmatium globosum</name>
    <dbReference type="NCBI Taxonomy" id="329046"/>
    <lineage>
        <taxon>Eukaryota</taxon>
        <taxon>Fungi</taxon>
        <taxon>Fungi incertae sedis</taxon>
        <taxon>Chytridiomycota</taxon>
        <taxon>Chytridiomycota incertae sedis</taxon>
        <taxon>Chytridiomycetes</taxon>
        <taxon>Chytridiales</taxon>
        <taxon>Chytriomycetaceae</taxon>
        <taxon>Rhizoclosmatium</taxon>
    </lineage>
</organism>
<dbReference type="Gene3D" id="3.40.1500.10">
    <property type="entry name" value="Coproporphyrinogen III oxidase, aerobic"/>
    <property type="match status" value="1"/>
</dbReference>
<dbReference type="SUPFAM" id="SSF102886">
    <property type="entry name" value="Coproporphyrinogen III oxidase"/>
    <property type="match status" value="1"/>
</dbReference>
<accession>A0A1Y2BNE9</accession>
<dbReference type="FunFam" id="3.40.1500.10:FF:000002">
    <property type="entry name" value="oxygen-dependent coproporphyrinogen-III oxidase, mitochondrial"/>
    <property type="match status" value="1"/>
</dbReference>
<evidence type="ECO:0000256" key="4">
    <source>
        <dbReference type="ARBA" id="ARBA00012869"/>
    </source>
</evidence>
<dbReference type="EC" id="1.3.3.3" evidence="4"/>
<dbReference type="InterPro" id="IPR001260">
    <property type="entry name" value="Coprogen_oxidase_aer"/>
</dbReference>
<dbReference type="InterPro" id="IPR018375">
    <property type="entry name" value="Coprogen_oxidase_CS"/>
</dbReference>
<dbReference type="GO" id="GO:0004109">
    <property type="term" value="F:coproporphyrinogen oxidase activity"/>
    <property type="evidence" value="ECO:0007669"/>
    <property type="project" value="UniProtKB-EC"/>
</dbReference>
<evidence type="ECO:0000256" key="3">
    <source>
        <dbReference type="ARBA" id="ARBA00011738"/>
    </source>
</evidence>
<keyword evidence="7" id="KW-0627">Porphyrin biosynthesis</keyword>
<dbReference type="PRINTS" id="PR00073">
    <property type="entry name" value="COPRGNOXDASE"/>
</dbReference>
<gene>
    <name evidence="9" type="ORF">BCR33DRAFT_722086</name>
</gene>
<evidence type="ECO:0000256" key="7">
    <source>
        <dbReference type="ARBA" id="ARBA00023244"/>
    </source>
</evidence>
<dbReference type="Pfam" id="PF01218">
    <property type="entry name" value="Coprogen_oxidas"/>
    <property type="match status" value="1"/>
</dbReference>
<comment type="similarity">
    <text evidence="2">Belongs to the aerobic coproporphyrinogen-III oxidase family.</text>
</comment>
<evidence type="ECO:0000256" key="5">
    <source>
        <dbReference type="ARBA" id="ARBA00023002"/>
    </source>
</evidence>
<comment type="caution">
    <text evidence="9">The sequence shown here is derived from an EMBL/GenBank/DDBJ whole genome shotgun (WGS) entry which is preliminary data.</text>
</comment>
<evidence type="ECO:0000313" key="9">
    <source>
        <dbReference type="EMBL" id="ORY36281.1"/>
    </source>
</evidence>
<feature type="region of interest" description="Disordered" evidence="8">
    <location>
        <begin position="93"/>
        <end position="118"/>
    </location>
</feature>
<dbReference type="STRING" id="329046.A0A1Y2BNE9"/>
<keyword evidence="10" id="KW-1185">Reference proteome</keyword>
<evidence type="ECO:0000256" key="6">
    <source>
        <dbReference type="ARBA" id="ARBA00023133"/>
    </source>
</evidence>
<keyword evidence="6" id="KW-0350">Heme biosynthesis</keyword>
<evidence type="ECO:0000256" key="8">
    <source>
        <dbReference type="SAM" id="MobiDB-lite"/>
    </source>
</evidence>
<dbReference type="OrthoDB" id="15318at2759"/>
<evidence type="ECO:0000256" key="1">
    <source>
        <dbReference type="ARBA" id="ARBA00005168"/>
    </source>
</evidence>
<dbReference type="UniPathway" id="UPA00251">
    <property type="reaction ID" value="UER00322"/>
</dbReference>
<reference evidence="9 10" key="1">
    <citation type="submission" date="2016-07" db="EMBL/GenBank/DDBJ databases">
        <title>Pervasive Adenine N6-methylation of Active Genes in Fungi.</title>
        <authorList>
            <consortium name="DOE Joint Genome Institute"/>
            <person name="Mondo S.J."/>
            <person name="Dannebaum R.O."/>
            <person name="Kuo R.C."/>
            <person name="Labutti K."/>
            <person name="Haridas S."/>
            <person name="Kuo A."/>
            <person name="Salamov A."/>
            <person name="Ahrendt S.R."/>
            <person name="Lipzen A."/>
            <person name="Sullivan W."/>
            <person name="Andreopoulos W.B."/>
            <person name="Clum A."/>
            <person name="Lindquist E."/>
            <person name="Daum C."/>
            <person name="Ramamoorthy G.K."/>
            <person name="Gryganskyi A."/>
            <person name="Culley D."/>
            <person name="Magnuson J.K."/>
            <person name="James T.Y."/>
            <person name="O'Malley M.A."/>
            <person name="Stajich J.E."/>
            <person name="Spatafora J.W."/>
            <person name="Visel A."/>
            <person name="Grigoriev I.V."/>
        </authorList>
    </citation>
    <scope>NUCLEOTIDE SEQUENCE [LARGE SCALE GENOMIC DNA]</scope>
    <source>
        <strain evidence="9 10">JEL800</strain>
    </source>
</reference>
<dbReference type="GO" id="GO:0006782">
    <property type="term" value="P:protoporphyrinogen IX biosynthetic process"/>
    <property type="evidence" value="ECO:0007669"/>
    <property type="project" value="UniProtKB-UniPathway"/>
</dbReference>
<name>A0A1Y2BNE9_9FUNG</name>
<dbReference type="GO" id="GO:0005829">
    <property type="term" value="C:cytosol"/>
    <property type="evidence" value="ECO:0007669"/>
    <property type="project" value="EnsemblFungi"/>
</dbReference>
<dbReference type="PROSITE" id="PS01021">
    <property type="entry name" value="COPROGEN_OXIDASE"/>
    <property type="match status" value="1"/>
</dbReference>
<protein>
    <recommendedName>
        <fullName evidence="4">coproporphyrinogen oxidase</fullName>
        <ecNumber evidence="4">1.3.3.3</ecNumber>
    </recommendedName>
</protein>
<comment type="subunit">
    <text evidence="3">Homodimer.</text>
</comment>
<dbReference type="PANTHER" id="PTHR10755">
    <property type="entry name" value="COPROPORPHYRINOGEN III OXIDASE, MITOCHONDRIAL"/>
    <property type="match status" value="1"/>
</dbReference>
<dbReference type="NCBIfam" id="NF003727">
    <property type="entry name" value="PRK05330.1"/>
    <property type="match status" value="1"/>
</dbReference>
<sequence>MRLLSRAAATARTFRVIQTTASSSSYSTLPKLPSNLPKLDLKAIPPVPDTYKPYAYGATAALALIYLLSGSRKKEEPKLSPEDKFAKYTKSFGSDSGATKDGSSKKQAAAAVDPEDAKPMRDRMSAFVRKMQNQIVAGLDGLEIQAAKELGVKPKLFVRDEWLRPEGGHGLSCVIQDGNVFEKAGVLVSVVHGPASANLIKQMRARGKDNVLAEDGKYEFFAAGCSMVLHPHNPNAPTAHLNYRYFELIEEGKEKPVASWFGGGCDLTPSYYYEEDATHFHKVIKDVCDNHDAEYYPKFKKWCDEYFYIPHRKETRGVGGIFFDDLEHGDQKKLFKFVEQCGLSFVDQYVPIMQRRWNQPFSPEMKQWQQLRRGRYVEFNLVYDRGTKFGLVTPGARIESIMCSLPLTARWEYMHEPAAGSREAQLVEVLKAPKNYV</sequence>
<dbReference type="EMBL" id="MCGO01000056">
    <property type="protein sequence ID" value="ORY36281.1"/>
    <property type="molecule type" value="Genomic_DNA"/>
</dbReference>
<evidence type="ECO:0000313" key="10">
    <source>
        <dbReference type="Proteomes" id="UP000193642"/>
    </source>
</evidence>
<comment type="pathway">
    <text evidence="1">Porphyrin-containing compound metabolism; protoporphyrin-IX biosynthesis; protoporphyrinogen-IX from coproporphyrinogen-III (O2 route): step 1/1.</text>
</comment>
<evidence type="ECO:0000256" key="2">
    <source>
        <dbReference type="ARBA" id="ARBA00010644"/>
    </source>
</evidence>
<proteinExistence type="inferred from homology"/>
<dbReference type="PANTHER" id="PTHR10755:SF0">
    <property type="entry name" value="OXYGEN-DEPENDENT COPROPORPHYRINOGEN-III OXIDASE, MITOCHONDRIAL"/>
    <property type="match status" value="1"/>
</dbReference>
<dbReference type="AlphaFoldDB" id="A0A1Y2BNE9"/>